<dbReference type="InterPro" id="IPR018878">
    <property type="entry name" value="ORF6C_dom"/>
</dbReference>
<evidence type="ECO:0000313" key="2">
    <source>
        <dbReference type="EMBL" id="NKZ18547.1"/>
    </source>
</evidence>
<dbReference type="Pfam" id="PF10552">
    <property type="entry name" value="ORF6C"/>
    <property type="match status" value="1"/>
</dbReference>
<proteinExistence type="predicted"/>
<dbReference type="AlphaFoldDB" id="A0A846Z9X3"/>
<dbReference type="InterPro" id="IPR003497">
    <property type="entry name" value="BRO_N_domain"/>
</dbReference>
<protein>
    <recommendedName>
        <fullName evidence="1">Bro-N domain-containing protein</fullName>
    </recommendedName>
</protein>
<feature type="domain" description="Bro-N" evidence="1">
    <location>
        <begin position="1"/>
        <end position="98"/>
    </location>
</feature>
<dbReference type="RefSeq" id="WP_168676817.1">
    <property type="nucleotide sequence ID" value="NZ_BPKV01000007.1"/>
</dbReference>
<evidence type="ECO:0000259" key="1">
    <source>
        <dbReference type="PROSITE" id="PS51750"/>
    </source>
</evidence>
<evidence type="ECO:0000313" key="3">
    <source>
        <dbReference type="Proteomes" id="UP000590460"/>
    </source>
</evidence>
<gene>
    <name evidence="2" type="ORF">HF966_05090</name>
</gene>
<sequence>MNEVKVFDNLKVKEENGQILFDAETAAIKIGISLNKKGVEYVRWERVRKYLNSPQVEKGDFITEQQLYKLAIKAESAQAEKFQDWVTSEVLPAIRKTGSYTAKPMSELEQIALIAKGTTQLSERIEKVDDKLNDLIDNQPLNATDYGSLNRLVNHRVYAYASIHHIPKSQVGPLFKDLGNQIKQVAGVGNRSRVKSKDYDMVIQFVDNWEPSSATKTIIEQTSLDVRETA</sequence>
<accession>A0A846Z9X3</accession>
<dbReference type="SMART" id="SM01040">
    <property type="entry name" value="Bro-N"/>
    <property type="match status" value="1"/>
</dbReference>
<name>A0A846Z9X3_9LACO</name>
<dbReference type="Pfam" id="PF02498">
    <property type="entry name" value="Bro-N"/>
    <property type="match status" value="1"/>
</dbReference>
<reference evidence="2 3" key="1">
    <citation type="submission" date="2020-04" db="EMBL/GenBank/DDBJ databases">
        <title>MicrobeNet Type strains.</title>
        <authorList>
            <person name="Nicholson A.C."/>
        </authorList>
    </citation>
    <scope>NUCLEOTIDE SEQUENCE [LARGE SCALE GENOMIC DNA]</scope>
    <source>
        <strain evidence="2 3">CCUG 54536</strain>
    </source>
</reference>
<organism evidence="2 3">
    <name type="scientific">Leuconostoc holzapfelii</name>
    <dbReference type="NCBI Taxonomy" id="434464"/>
    <lineage>
        <taxon>Bacteria</taxon>
        <taxon>Bacillati</taxon>
        <taxon>Bacillota</taxon>
        <taxon>Bacilli</taxon>
        <taxon>Lactobacillales</taxon>
        <taxon>Lactobacillaceae</taxon>
        <taxon>Leuconostoc</taxon>
    </lineage>
</organism>
<dbReference type="PROSITE" id="PS51750">
    <property type="entry name" value="BRO_N"/>
    <property type="match status" value="1"/>
</dbReference>
<comment type="caution">
    <text evidence="2">The sequence shown here is derived from an EMBL/GenBank/DDBJ whole genome shotgun (WGS) entry which is preliminary data.</text>
</comment>
<dbReference type="EMBL" id="JAAXPO010000005">
    <property type="protein sequence ID" value="NKZ18547.1"/>
    <property type="molecule type" value="Genomic_DNA"/>
</dbReference>
<dbReference type="Proteomes" id="UP000590460">
    <property type="component" value="Unassembled WGS sequence"/>
</dbReference>